<evidence type="ECO:0000256" key="15">
    <source>
        <dbReference type="RuleBase" id="RU365021"/>
    </source>
</evidence>
<comment type="pathway">
    <text evidence="3 15">Glycan metabolism; bacterial cellulose biosynthesis.</text>
</comment>
<evidence type="ECO:0000313" key="16">
    <source>
        <dbReference type="EMBL" id="OLQ81420.1"/>
    </source>
</evidence>
<dbReference type="Gene3D" id="2.60.120.260">
    <property type="entry name" value="Galactose-binding domain-like"/>
    <property type="match status" value="2"/>
</dbReference>
<evidence type="ECO:0000256" key="2">
    <source>
        <dbReference type="ARBA" id="ARBA00004377"/>
    </source>
</evidence>
<comment type="subcellular location">
    <subcellularLocation>
        <location evidence="2">Cell inner membrane</location>
        <topology evidence="2">Single-pass membrane protein</topology>
    </subcellularLocation>
</comment>
<dbReference type="InterPro" id="IPR003920">
    <property type="entry name" value="Cell_synth_B"/>
</dbReference>
<keyword evidence="10 15" id="KW-0812">Transmembrane</keyword>
<evidence type="ECO:0000313" key="17">
    <source>
        <dbReference type="Proteomes" id="UP000186905"/>
    </source>
</evidence>
<proteinExistence type="inferred from homology"/>
<dbReference type="NCBIfam" id="NF008323">
    <property type="entry name" value="PRK11114.1-1"/>
    <property type="match status" value="1"/>
</dbReference>
<evidence type="ECO:0000256" key="3">
    <source>
        <dbReference type="ARBA" id="ARBA00005186"/>
    </source>
</evidence>
<organism evidence="16 17">
    <name type="scientific">Photobacterium proteolyticum</name>
    <dbReference type="NCBI Taxonomy" id="1903952"/>
    <lineage>
        <taxon>Bacteria</taxon>
        <taxon>Pseudomonadati</taxon>
        <taxon>Pseudomonadota</taxon>
        <taxon>Gammaproteobacteria</taxon>
        <taxon>Vibrionales</taxon>
        <taxon>Vibrionaceae</taxon>
        <taxon>Photobacterium</taxon>
    </lineage>
</organism>
<comment type="function">
    <text evidence="1 15">Binds the cellulose synthase activator, bis-(3'-5') cyclic diguanylic acid (c-di-GMP).</text>
</comment>
<reference evidence="16 17" key="1">
    <citation type="submission" date="2016-09" db="EMBL/GenBank/DDBJ databases">
        <title>Photobacterium proteolyticum sp. nov. a protease producing bacterium isolated from ocean sediments of Laizhou Bay.</title>
        <authorList>
            <person name="Li Y."/>
        </authorList>
    </citation>
    <scope>NUCLEOTIDE SEQUENCE [LARGE SCALE GENOMIC DNA]</scope>
    <source>
        <strain evidence="16 17">13-12</strain>
    </source>
</reference>
<dbReference type="InterPro" id="IPR018513">
    <property type="entry name" value="Cell_synthase_bac"/>
</dbReference>
<feature type="transmembrane region" description="Helical" evidence="15">
    <location>
        <begin position="712"/>
        <end position="733"/>
    </location>
</feature>
<keyword evidence="9 15" id="KW-0973">c-di-GMP</keyword>
<dbReference type="GO" id="GO:0006011">
    <property type="term" value="P:UDP-alpha-D-glucose metabolic process"/>
    <property type="evidence" value="ECO:0007669"/>
    <property type="project" value="InterPro"/>
</dbReference>
<dbReference type="GO" id="GO:0005886">
    <property type="term" value="C:plasma membrane"/>
    <property type="evidence" value="ECO:0007669"/>
    <property type="project" value="UniProtKB-SubCell"/>
</dbReference>
<dbReference type="GO" id="GO:0030244">
    <property type="term" value="P:cellulose biosynthetic process"/>
    <property type="evidence" value="ECO:0007669"/>
    <property type="project" value="UniProtKB-KW"/>
</dbReference>
<dbReference type="PRINTS" id="PR01440">
    <property type="entry name" value="CELLSNTHASEB"/>
</dbReference>
<keyword evidence="12 15" id="KW-1133">Transmembrane helix</keyword>
<evidence type="ECO:0000256" key="7">
    <source>
        <dbReference type="ARBA" id="ARBA00022475"/>
    </source>
</evidence>
<accession>A0A1Q9H1C2</accession>
<evidence type="ECO:0000256" key="13">
    <source>
        <dbReference type="ARBA" id="ARBA00023136"/>
    </source>
</evidence>
<comment type="caution">
    <text evidence="16">The sequence shown here is derived from an EMBL/GenBank/DDBJ whole genome shotgun (WGS) entry which is preliminary data.</text>
</comment>
<keyword evidence="17" id="KW-1185">Reference proteome</keyword>
<dbReference type="UniPathway" id="UPA00694"/>
<dbReference type="STRING" id="1903952.BIT28_04175"/>
<name>A0A1Q9H1C2_9GAMM</name>
<dbReference type="Pfam" id="PF03170">
    <property type="entry name" value="BcsB"/>
    <property type="match status" value="1"/>
</dbReference>
<keyword evidence="11 15" id="KW-0135">Cellulose biosynthesis</keyword>
<evidence type="ECO:0000256" key="4">
    <source>
        <dbReference type="ARBA" id="ARBA00010714"/>
    </source>
</evidence>
<dbReference type="EMBL" id="MJIL01000041">
    <property type="protein sequence ID" value="OLQ81420.1"/>
    <property type="molecule type" value="Genomic_DNA"/>
</dbReference>
<evidence type="ECO:0000256" key="12">
    <source>
        <dbReference type="ARBA" id="ARBA00022989"/>
    </source>
</evidence>
<gene>
    <name evidence="16" type="ORF">BIT28_04175</name>
</gene>
<evidence type="ECO:0000256" key="10">
    <source>
        <dbReference type="ARBA" id="ARBA00022692"/>
    </source>
</evidence>
<keyword evidence="8 15" id="KW-0997">Cell inner membrane</keyword>
<dbReference type="Proteomes" id="UP000186905">
    <property type="component" value="Unassembled WGS sequence"/>
</dbReference>
<keyword evidence="7 15" id="KW-1003">Cell membrane</keyword>
<evidence type="ECO:0000256" key="6">
    <source>
        <dbReference type="ARBA" id="ARBA00021844"/>
    </source>
</evidence>
<keyword evidence="13 15" id="KW-0472">Membrane</keyword>
<dbReference type="PANTHER" id="PTHR39083">
    <property type="entry name" value="CYCLIC DI-GMP-BINDING PROTEIN"/>
    <property type="match status" value="1"/>
</dbReference>
<comment type="subunit">
    <text evidence="5 15">Tightly associated with the cellulose synthase catalytic subunit.</text>
</comment>
<sequence length="746" mass="81794">MKRLTIKIITLIVGLQLFCFAALVQSSEPVVDIENKDISFSQLGINGSITMSGSESAAYLSFGSRLDEIVSKAVLEFSFIPSPALQSVVSHLKVFLNEELMGVVPINEGEQGQRVSASIPLNPRFISNFNQLRFELIGSINSTCRDPNSPSIWAEISKAGTIKLQVHNAVLATDLALLPAPFFDQRDFSHLTLPFVFPPQRDIDGLTAAGVMASYFGTLASWRGVNFPVYFDDLPQQHNAIVFATNQHRPAFIKDLPEVSGPVLQLITHPTNRYRKLLLVLGRDSRDLNTAVRGLVLGDSLLSGPIARINNVTELKPRKPYDAPNWVRTDRPVSFAELVEGPYQLQREGRSAAPINVEFHLPPDLFAWQSRGIPLELAYRYSPPLGSAESRMSFSVNGQFVEAFNLSDTGKHASSSPIRIPLLDDTLISANSTSRIPAFRIDSSNMMQFEFSFISGADGNCQSAQPSRYYAVMDSDSTLDFSDFPHYIKMPNLRAFAKSGFPYSRMADLSETAVVMKQNPPAPEVALMLDMMGAIGAKTGYPAIKVAMLDSWDPEQLIDKDILTIGRLSPQADNAVSQDGANLILGEMTRKLALPASNNKLGWASWLQSKPDDADVLGTVDVTAQGAFASMVAMESPLTKTRSLISLVASQPNDFALIGDALNDSGKLDHMFGSVVTIQEGQVASFEVGKSFYLGQLPVMDLVWYHFSSHPVLLALCVVFLVVLLTIIFWRVLRRISADRLADGGK</sequence>
<evidence type="ECO:0000256" key="11">
    <source>
        <dbReference type="ARBA" id="ARBA00022916"/>
    </source>
</evidence>
<dbReference type="RefSeq" id="WP_075761877.1">
    <property type="nucleotide sequence ID" value="NZ_MJIL01000041.1"/>
</dbReference>
<evidence type="ECO:0000256" key="1">
    <source>
        <dbReference type="ARBA" id="ARBA00002057"/>
    </source>
</evidence>
<dbReference type="AlphaFoldDB" id="A0A1Q9H1C2"/>
<evidence type="ECO:0000256" key="9">
    <source>
        <dbReference type="ARBA" id="ARBA00022636"/>
    </source>
</evidence>
<evidence type="ECO:0000256" key="5">
    <source>
        <dbReference type="ARBA" id="ARBA00011437"/>
    </source>
</evidence>
<dbReference type="PANTHER" id="PTHR39083:SF1">
    <property type="entry name" value="CYCLIC DI-GMP-BINDING PROTEIN"/>
    <property type="match status" value="1"/>
</dbReference>
<evidence type="ECO:0000256" key="8">
    <source>
        <dbReference type="ARBA" id="ARBA00022519"/>
    </source>
</evidence>
<protein>
    <recommendedName>
        <fullName evidence="6 15">Cyclic di-GMP-binding protein</fullName>
    </recommendedName>
    <alternativeName>
        <fullName evidence="14 15">Cellulose synthase regulatory subunit</fullName>
    </alternativeName>
</protein>
<dbReference type="OrthoDB" id="9806702at2"/>
<evidence type="ECO:0000256" key="14">
    <source>
        <dbReference type="ARBA" id="ARBA00033444"/>
    </source>
</evidence>
<comment type="similarity">
    <text evidence="4 15">Belongs to the AcsB/BcsB family.</text>
</comment>